<keyword evidence="7" id="KW-1185">Reference proteome</keyword>
<dbReference type="Gene3D" id="1.20.58.380">
    <property type="entry name" value="Flagellar protein flit"/>
    <property type="match status" value="1"/>
</dbReference>
<evidence type="ECO:0000256" key="3">
    <source>
        <dbReference type="ARBA" id="ARBA00022795"/>
    </source>
</evidence>
<proteinExistence type="predicted"/>
<dbReference type="EMBL" id="BMYZ01000001">
    <property type="protein sequence ID" value="GGY72405.1"/>
    <property type="molecule type" value="Genomic_DNA"/>
</dbReference>
<evidence type="ECO:0000256" key="2">
    <source>
        <dbReference type="ARBA" id="ARBA00022490"/>
    </source>
</evidence>
<keyword evidence="4" id="KW-0143">Chaperone</keyword>
<dbReference type="InterPro" id="IPR008622">
    <property type="entry name" value="FliT"/>
</dbReference>
<reference evidence="7" key="1">
    <citation type="journal article" date="2019" name="Int. J. Syst. Evol. Microbiol.">
        <title>The Global Catalogue of Microorganisms (GCM) 10K type strain sequencing project: providing services to taxonomists for standard genome sequencing and annotation.</title>
        <authorList>
            <consortium name="The Broad Institute Genomics Platform"/>
            <consortium name="The Broad Institute Genome Sequencing Center for Infectious Disease"/>
            <person name="Wu L."/>
            <person name="Ma J."/>
        </authorList>
    </citation>
    <scope>NUCLEOTIDE SEQUENCE [LARGE SCALE GENOMIC DNA]</scope>
    <source>
        <strain evidence="7">KCTC 32239</strain>
    </source>
</reference>
<dbReference type="Pfam" id="PF05400">
    <property type="entry name" value="FliT"/>
    <property type="match status" value="1"/>
</dbReference>
<protein>
    <recommendedName>
        <fullName evidence="5">Flagellar protein FliT</fullName>
    </recommendedName>
</protein>
<dbReference type="RefSeq" id="WP_189417498.1">
    <property type="nucleotide sequence ID" value="NZ_BMYZ01000001.1"/>
</dbReference>
<organism evidence="6 7">
    <name type="scientific">Cellvibrio zantedeschiae</name>
    <dbReference type="NCBI Taxonomy" id="1237077"/>
    <lineage>
        <taxon>Bacteria</taxon>
        <taxon>Pseudomonadati</taxon>
        <taxon>Pseudomonadota</taxon>
        <taxon>Gammaproteobacteria</taxon>
        <taxon>Cellvibrionales</taxon>
        <taxon>Cellvibrionaceae</taxon>
        <taxon>Cellvibrio</taxon>
    </lineage>
</organism>
<comment type="caution">
    <text evidence="6">The sequence shown here is derived from an EMBL/GenBank/DDBJ whole genome shotgun (WGS) entry which is preliminary data.</text>
</comment>
<comment type="subcellular location">
    <subcellularLocation>
        <location evidence="1">Cytoplasm</location>
        <location evidence="1">Cytosol</location>
    </subcellularLocation>
</comment>
<evidence type="ECO:0000256" key="5">
    <source>
        <dbReference type="ARBA" id="ARBA00093797"/>
    </source>
</evidence>
<evidence type="ECO:0000256" key="4">
    <source>
        <dbReference type="ARBA" id="ARBA00023186"/>
    </source>
</evidence>
<accession>A0ABQ3AZ60</accession>
<dbReference type="Proteomes" id="UP000619761">
    <property type="component" value="Unassembled WGS sequence"/>
</dbReference>
<evidence type="ECO:0000313" key="6">
    <source>
        <dbReference type="EMBL" id="GGY72405.1"/>
    </source>
</evidence>
<keyword evidence="3" id="KW-1005">Bacterial flagellum biogenesis</keyword>
<gene>
    <name evidence="6" type="ORF">GCM10011613_16720</name>
</gene>
<evidence type="ECO:0000256" key="1">
    <source>
        <dbReference type="ARBA" id="ARBA00004514"/>
    </source>
</evidence>
<keyword evidence="2" id="KW-0963">Cytoplasm</keyword>
<sequence>MENHELLKPLYEVLERVRDLVKLAQAEEWEAMDVAANKYQQHVTFLDDNRYIQALQDAHLVDSAKSIIVQIQGLNDDLDTHTSLQREKIASELRQLNQSNKAMEAYGR</sequence>
<name>A0ABQ3AZ60_9GAMM</name>
<evidence type="ECO:0000313" key="7">
    <source>
        <dbReference type="Proteomes" id="UP000619761"/>
    </source>
</evidence>